<dbReference type="STRING" id="540747.SAMN04488031_12215"/>
<evidence type="ECO:0000313" key="3">
    <source>
        <dbReference type="Proteomes" id="UP000051401"/>
    </source>
</evidence>
<protein>
    <recommendedName>
        <fullName evidence="5">Peptidase S24/S26A/S26B/S26C domain-containing protein</fullName>
    </recommendedName>
</protein>
<evidence type="ECO:0000313" key="2">
    <source>
        <dbReference type="EMBL" id="QEW27851.1"/>
    </source>
</evidence>
<keyword evidence="3" id="KW-1185">Reference proteome</keyword>
<evidence type="ECO:0000313" key="1">
    <source>
        <dbReference type="EMBL" id="KRS15641.1"/>
    </source>
</evidence>
<dbReference type="SUPFAM" id="SSF51306">
    <property type="entry name" value="LexA/Signal peptidase"/>
    <property type="match status" value="1"/>
</dbReference>
<gene>
    <name evidence="2" type="ORF">RIdsm_03672</name>
    <name evidence="1" type="ORF">XM52_22635</name>
</gene>
<dbReference type="EMBL" id="LAXI01000020">
    <property type="protein sequence ID" value="KRS15641.1"/>
    <property type="molecule type" value="Genomic_DNA"/>
</dbReference>
<dbReference type="InterPro" id="IPR036286">
    <property type="entry name" value="LexA/Signal_pep-like_sf"/>
</dbReference>
<sequence length="165" mass="17815">MSLDWARAFAKVLQVPLEEVLKRAGVSEPAEAQRLTPGFSESDAAPFVSDGSAADNARKIAALLGGDKPGVDIWTVRTDALMLEGYRRGDLILVDTHQSERCRAGDMVIAQLYNWKSGSVETVLRLFEPPVLIAVSATVSGGRTHVVDGNNVVIRGKVIASWRTN</sequence>
<dbReference type="EMBL" id="CP031598">
    <property type="protein sequence ID" value="QEW27851.1"/>
    <property type="molecule type" value="Genomic_DNA"/>
</dbReference>
<dbReference type="Proteomes" id="UP000325785">
    <property type="component" value="Chromosome"/>
</dbReference>
<dbReference type="Gene3D" id="2.10.109.10">
    <property type="entry name" value="Umud Fragment, subunit A"/>
    <property type="match status" value="1"/>
</dbReference>
<accession>A0A0T5P335</accession>
<dbReference type="KEGG" id="rid:RIdsm_03672"/>
<name>A0A0T5P335_9RHOB</name>
<reference evidence="2 4" key="2">
    <citation type="submission" date="2018-08" db="EMBL/GenBank/DDBJ databases">
        <title>Genetic Globetrotter - A new plasmid hitch-hiking vast phylogenetic and geographic distances.</title>
        <authorList>
            <person name="Vollmers J."/>
            <person name="Petersen J."/>
        </authorList>
    </citation>
    <scope>NUCLEOTIDE SEQUENCE [LARGE SCALE GENOMIC DNA]</scope>
    <source>
        <strain evidence="2 4">DSM 26383</strain>
    </source>
</reference>
<proteinExistence type="predicted"/>
<dbReference type="Proteomes" id="UP000051401">
    <property type="component" value="Unassembled WGS sequence"/>
</dbReference>
<dbReference type="AlphaFoldDB" id="A0A0T5P335"/>
<dbReference type="PATRIC" id="fig|540747.5.peg.2882"/>
<reference evidence="1 3" key="1">
    <citation type="submission" date="2015-04" db="EMBL/GenBank/DDBJ databases">
        <title>The draft genome sequence of Roseovarius indicus B108T.</title>
        <authorList>
            <person name="Li G."/>
            <person name="Lai Q."/>
            <person name="Shao Z."/>
            <person name="Yan P."/>
        </authorList>
    </citation>
    <scope>NUCLEOTIDE SEQUENCE [LARGE SCALE GENOMIC DNA]</scope>
    <source>
        <strain evidence="1 3">B108</strain>
    </source>
</reference>
<evidence type="ECO:0000313" key="4">
    <source>
        <dbReference type="Proteomes" id="UP000325785"/>
    </source>
</evidence>
<organism evidence="1 3">
    <name type="scientific">Roseovarius indicus</name>
    <dbReference type="NCBI Taxonomy" id="540747"/>
    <lineage>
        <taxon>Bacteria</taxon>
        <taxon>Pseudomonadati</taxon>
        <taxon>Pseudomonadota</taxon>
        <taxon>Alphaproteobacteria</taxon>
        <taxon>Rhodobacterales</taxon>
        <taxon>Roseobacteraceae</taxon>
        <taxon>Roseovarius</taxon>
    </lineage>
</organism>
<evidence type="ECO:0008006" key="5">
    <source>
        <dbReference type="Google" id="ProtNLM"/>
    </source>
</evidence>